<dbReference type="InterPro" id="IPR036967">
    <property type="entry name" value="Ribosomal_uS11_sf"/>
</dbReference>
<dbReference type="GO" id="GO:0006412">
    <property type="term" value="P:translation"/>
    <property type="evidence" value="ECO:0007669"/>
    <property type="project" value="InterPro"/>
</dbReference>
<dbReference type="GeneID" id="33867409"/>
<dbReference type="GO" id="GO:0003735">
    <property type="term" value="F:structural constituent of ribosome"/>
    <property type="evidence" value="ECO:0007669"/>
    <property type="project" value="InterPro"/>
</dbReference>
<dbReference type="InterPro" id="IPR001971">
    <property type="entry name" value="Ribosomal_uS11"/>
</dbReference>
<dbReference type="SUPFAM" id="SSF53137">
    <property type="entry name" value="Translational machinery components"/>
    <property type="match status" value="1"/>
</dbReference>
<organism evidence="5">
    <name type="scientific">Monotropsis odorata</name>
    <name type="common">sweet pinesap</name>
    <dbReference type="NCBI Taxonomy" id="176252"/>
    <lineage>
        <taxon>Eukaryota</taxon>
        <taxon>Viridiplantae</taxon>
        <taxon>Streptophyta</taxon>
        <taxon>Embryophyta</taxon>
        <taxon>Tracheophyta</taxon>
        <taxon>Spermatophyta</taxon>
        <taxon>Magnoliopsida</taxon>
        <taxon>eudicotyledons</taxon>
        <taxon>Gunneridae</taxon>
        <taxon>Pentapetalae</taxon>
        <taxon>asterids</taxon>
        <taxon>Ericales</taxon>
        <taxon>Ericaceae</taxon>
        <taxon>Pyroloideae</taxon>
        <taxon>Monotropeae</taxon>
        <taxon>Monotropsis</taxon>
    </lineage>
</organism>
<dbReference type="PROSITE" id="PS00054">
    <property type="entry name" value="RIBOSOMAL_S11"/>
    <property type="match status" value="1"/>
</dbReference>
<evidence type="ECO:0000256" key="3">
    <source>
        <dbReference type="ARBA" id="ARBA00023274"/>
    </source>
</evidence>
<dbReference type="PANTHER" id="PTHR11759">
    <property type="entry name" value="40S RIBOSOMAL PROTEIN S14/30S RIBOSOMAL PROTEIN S11"/>
    <property type="match status" value="1"/>
</dbReference>
<evidence type="ECO:0000256" key="4">
    <source>
        <dbReference type="RuleBase" id="RU003629"/>
    </source>
</evidence>
<keyword evidence="5" id="KW-0934">Plastid</keyword>
<accession>A0A221SR51</accession>
<evidence type="ECO:0000256" key="1">
    <source>
        <dbReference type="ARBA" id="ARBA00006194"/>
    </source>
</evidence>
<dbReference type="Gene3D" id="3.30.420.80">
    <property type="entry name" value="Ribosomal protein S11"/>
    <property type="match status" value="1"/>
</dbReference>
<dbReference type="GO" id="GO:1990904">
    <property type="term" value="C:ribonucleoprotein complex"/>
    <property type="evidence" value="ECO:0007669"/>
    <property type="project" value="UniProtKB-KW"/>
</dbReference>
<dbReference type="RefSeq" id="YP_009413639.1">
    <property type="nucleotide sequence ID" value="NC_035583.1"/>
</dbReference>
<geneLocation type="plastid" evidence="5"/>
<dbReference type="HAMAP" id="MF_01310">
    <property type="entry name" value="Ribosomal_uS11"/>
    <property type="match status" value="1"/>
</dbReference>
<evidence type="ECO:0000256" key="2">
    <source>
        <dbReference type="ARBA" id="ARBA00022980"/>
    </source>
</evidence>
<dbReference type="Pfam" id="PF00411">
    <property type="entry name" value="Ribosomal_S11"/>
    <property type="match status" value="1"/>
</dbReference>
<protein>
    <submittedName>
        <fullName evidence="5">Ribosomal protein S11</fullName>
    </submittedName>
</protein>
<reference evidence="5" key="1">
    <citation type="journal article" date="2017" name="New Phytol.">
        <title>On the brink: the highly reduced plastomes of nonphotosynthetic Ericaceae.</title>
        <authorList>
            <person name="Braukmann T.W.A."/>
            <person name="Broe M.B."/>
            <person name="Stefanovic S."/>
            <person name="Freudenstein J.V."/>
        </authorList>
    </citation>
    <scope>NUCLEOTIDE SEQUENCE</scope>
</reference>
<gene>
    <name evidence="5" type="primary">rps11</name>
</gene>
<dbReference type="GO" id="GO:0005840">
    <property type="term" value="C:ribosome"/>
    <property type="evidence" value="ECO:0007669"/>
    <property type="project" value="UniProtKB-KW"/>
</dbReference>
<dbReference type="InterPro" id="IPR018102">
    <property type="entry name" value="Ribosomal_uS11_CS"/>
</dbReference>
<dbReference type="AlphaFoldDB" id="A0A221SR51"/>
<dbReference type="PIRSF" id="PIRSF002131">
    <property type="entry name" value="Ribosomal_S11"/>
    <property type="match status" value="1"/>
</dbReference>
<proteinExistence type="inferred from homology"/>
<evidence type="ECO:0000313" key="5">
    <source>
        <dbReference type="EMBL" id="ASN79009.1"/>
    </source>
</evidence>
<comment type="similarity">
    <text evidence="1 4">Belongs to the universal ribosomal protein uS11 family.</text>
</comment>
<sequence length="132" mass="14602">MIKMIRKINLRKNKRRKNIRKISKGVIHIQASLTNTIVTVTDVKGQVISSFSAGICGFKGRKKGTPFAAQTTAENAINTIDMQRAEVMIKGPGRGRDAALRTIGRSGIKLTCIRDVTPIPHNGCRPPKRRRV</sequence>
<dbReference type="EMBL" id="MF120267">
    <property type="protein sequence ID" value="ASN79009.1"/>
    <property type="molecule type" value="Genomic_DNA"/>
</dbReference>
<keyword evidence="3 4" id="KW-0687">Ribonucleoprotein</keyword>
<dbReference type="NCBIfam" id="NF003698">
    <property type="entry name" value="PRK05309.1"/>
    <property type="match status" value="1"/>
</dbReference>
<name>A0A221SR51_9ERIC</name>
<keyword evidence="2 4" id="KW-0689">Ribosomal protein</keyword>